<dbReference type="Gene3D" id="2.60.40.1820">
    <property type="match status" value="1"/>
</dbReference>
<comment type="caution">
    <text evidence="2">The sequence shown here is derived from an EMBL/GenBank/DDBJ whole genome shotgun (WGS) entry which is preliminary data.</text>
</comment>
<dbReference type="Pfam" id="PF03168">
    <property type="entry name" value="LEA_2"/>
    <property type="match status" value="1"/>
</dbReference>
<dbReference type="Proteomes" id="UP000317650">
    <property type="component" value="Chromosome 4"/>
</dbReference>
<dbReference type="InterPro" id="IPR055301">
    <property type="entry name" value="Lea14-like_2"/>
</dbReference>
<evidence type="ECO:0000313" key="3">
    <source>
        <dbReference type="Proteomes" id="UP000317650"/>
    </source>
</evidence>
<dbReference type="InterPro" id="IPR004864">
    <property type="entry name" value="LEA_2"/>
</dbReference>
<reference evidence="2 3" key="1">
    <citation type="journal article" date="2019" name="Nat. Plants">
        <title>Genome sequencing of Musa balbisiana reveals subgenome evolution and function divergence in polyploid bananas.</title>
        <authorList>
            <person name="Yao X."/>
        </authorList>
    </citation>
    <scope>NUCLEOTIDE SEQUENCE [LARGE SCALE GENOMIC DNA]</scope>
    <source>
        <strain evidence="3">cv. DH-PKW</strain>
        <tissue evidence="2">Leaves</tissue>
    </source>
</reference>
<evidence type="ECO:0000259" key="1">
    <source>
        <dbReference type="Pfam" id="PF03168"/>
    </source>
</evidence>
<protein>
    <recommendedName>
        <fullName evidence="1">Late embryogenesis abundant protein LEA-2 subgroup domain-containing protein</fullName>
    </recommendedName>
</protein>
<feature type="domain" description="Late embryogenesis abundant protein LEA-2 subgroup" evidence="1">
    <location>
        <begin position="79"/>
        <end position="174"/>
    </location>
</feature>
<evidence type="ECO:0000313" key="2">
    <source>
        <dbReference type="EMBL" id="THU72236.1"/>
    </source>
</evidence>
<dbReference type="EMBL" id="PYDT01000001">
    <property type="protein sequence ID" value="THU72236.1"/>
    <property type="molecule type" value="Genomic_DNA"/>
</dbReference>
<sequence>MKESGGLEQRRRRRRWFCCVLCTLVLVLLVVTAVVLALTVFKIREPTGELVSVTVSGVSPRVDLPALRVELNVTLDLAVRVHNHNYAAFTHGPGGRTSLLYHGTQVGEADVAPGRIPSRGSELLRLALAVEVDRIAAELGSLLSDVVAGAVAFDTVTRLPGRVTFLGFIKRHAVATSDCHVVIGVSDLSVRSQDCTYKTNL</sequence>
<keyword evidence="3" id="KW-1185">Reference proteome</keyword>
<gene>
    <name evidence="2" type="ORF">C4D60_Mb04t09950</name>
</gene>
<dbReference type="PANTHER" id="PTHR31852">
    <property type="entry name" value="LATE EMBRYOGENESIS ABUNDANT (LEA) HYDROXYPROLINE-RICH GLYCOPROTEIN FAMILY"/>
    <property type="match status" value="1"/>
</dbReference>
<proteinExistence type="predicted"/>
<name>A0A4S8KAW7_MUSBA</name>
<accession>A0A4S8KAW7</accession>
<dbReference type="AlphaFoldDB" id="A0A4S8KAW7"/>
<organism evidence="2 3">
    <name type="scientific">Musa balbisiana</name>
    <name type="common">Banana</name>
    <dbReference type="NCBI Taxonomy" id="52838"/>
    <lineage>
        <taxon>Eukaryota</taxon>
        <taxon>Viridiplantae</taxon>
        <taxon>Streptophyta</taxon>
        <taxon>Embryophyta</taxon>
        <taxon>Tracheophyta</taxon>
        <taxon>Spermatophyta</taxon>
        <taxon>Magnoliopsida</taxon>
        <taxon>Liliopsida</taxon>
        <taxon>Zingiberales</taxon>
        <taxon>Musaceae</taxon>
        <taxon>Musa</taxon>
    </lineage>
</organism>